<evidence type="ECO:0000313" key="3">
    <source>
        <dbReference type="Proteomes" id="UP000266841"/>
    </source>
</evidence>
<accession>K0TPQ5</accession>
<sequence length="147" mass="15219">NGIDKGNERVASELEGWISGASGPPPSSLPSLVRGGTGPSGVLRRMLLPLHRVRERSFLSQPEVGSPGGVEGGRRAVEETSSLIRVLLRVDALQPTVMSGLLRRLGEIAESSGDDEEMDEDGSAGGGANDDAAEDLPRLALAALPVA</sequence>
<organism evidence="2 3">
    <name type="scientific">Thalassiosira oceanica</name>
    <name type="common">Marine diatom</name>
    <dbReference type="NCBI Taxonomy" id="159749"/>
    <lineage>
        <taxon>Eukaryota</taxon>
        <taxon>Sar</taxon>
        <taxon>Stramenopiles</taxon>
        <taxon>Ochrophyta</taxon>
        <taxon>Bacillariophyta</taxon>
        <taxon>Coscinodiscophyceae</taxon>
        <taxon>Thalassiosirophycidae</taxon>
        <taxon>Thalassiosirales</taxon>
        <taxon>Thalassiosiraceae</taxon>
        <taxon>Thalassiosira</taxon>
    </lineage>
</organism>
<evidence type="ECO:0000313" key="2">
    <source>
        <dbReference type="EMBL" id="EJK74707.1"/>
    </source>
</evidence>
<feature type="region of interest" description="Disordered" evidence="1">
    <location>
        <begin position="13"/>
        <end position="40"/>
    </location>
</feature>
<reference evidence="2 3" key="1">
    <citation type="journal article" date="2012" name="Genome Biol.">
        <title>Genome and low-iron response of an oceanic diatom adapted to chronic iron limitation.</title>
        <authorList>
            <person name="Lommer M."/>
            <person name="Specht M."/>
            <person name="Roy A.S."/>
            <person name="Kraemer L."/>
            <person name="Andreson R."/>
            <person name="Gutowska M.A."/>
            <person name="Wolf J."/>
            <person name="Bergner S.V."/>
            <person name="Schilhabel M.B."/>
            <person name="Klostermeier U.C."/>
            <person name="Beiko R.G."/>
            <person name="Rosenstiel P."/>
            <person name="Hippler M."/>
            <person name="Laroche J."/>
        </authorList>
    </citation>
    <scope>NUCLEOTIDE SEQUENCE [LARGE SCALE GENOMIC DNA]</scope>
    <source>
        <strain evidence="2 3">CCMP1005</strain>
    </source>
</reference>
<feature type="compositionally biased region" description="Acidic residues" evidence="1">
    <location>
        <begin position="112"/>
        <end position="122"/>
    </location>
</feature>
<feature type="region of interest" description="Disordered" evidence="1">
    <location>
        <begin position="108"/>
        <end position="134"/>
    </location>
</feature>
<dbReference type="EMBL" id="AGNL01003420">
    <property type="protein sequence ID" value="EJK74707.1"/>
    <property type="molecule type" value="Genomic_DNA"/>
</dbReference>
<feature type="non-terminal residue" evidence="2">
    <location>
        <position position="1"/>
    </location>
</feature>
<dbReference type="AlphaFoldDB" id="K0TPQ5"/>
<comment type="caution">
    <text evidence="2">The sequence shown here is derived from an EMBL/GenBank/DDBJ whole genome shotgun (WGS) entry which is preliminary data.</text>
</comment>
<keyword evidence="3" id="KW-1185">Reference proteome</keyword>
<evidence type="ECO:0000256" key="1">
    <source>
        <dbReference type="SAM" id="MobiDB-lite"/>
    </source>
</evidence>
<dbReference type="Proteomes" id="UP000266841">
    <property type="component" value="Unassembled WGS sequence"/>
</dbReference>
<gene>
    <name evidence="2" type="ORF">THAOC_03595</name>
</gene>
<protein>
    <submittedName>
        <fullName evidence="2">Uncharacterized protein</fullName>
    </submittedName>
</protein>
<proteinExistence type="predicted"/>
<name>K0TPQ5_THAOC</name>